<feature type="transmembrane region" description="Helical" evidence="1">
    <location>
        <begin position="86"/>
        <end position="103"/>
    </location>
</feature>
<dbReference type="Proteomes" id="UP000184301">
    <property type="component" value="Unassembled WGS sequence"/>
</dbReference>
<dbReference type="AlphaFoldDB" id="A0A1M6MFH3"/>
<reference evidence="2 3" key="1">
    <citation type="submission" date="2016-11" db="EMBL/GenBank/DDBJ databases">
        <authorList>
            <person name="Jaros S."/>
            <person name="Januszkiewicz K."/>
            <person name="Wedrychowicz H."/>
        </authorList>
    </citation>
    <scope>NUCLEOTIDE SEQUENCE [LARGE SCALE GENOMIC DNA]</scope>
    <source>
        <strain evidence="2 3">DSM 15480</strain>
    </source>
</reference>
<sequence>MKKNNKSQLDEMQEQKLLKIEHNGCWLAFWGLLAVLAVQTFTGGEDMVKNTAGELIVFLCLCLYMLIACLRNGIWDRKFKPTMKTNLVFSVLGGMGMAIFYFIKSYVNYHKLAGSIATGIFMFISTFICCFVLFMATTAIYNKRKDKLEGPDDPEE</sequence>
<dbReference type="EMBL" id="FQZY01000018">
    <property type="protein sequence ID" value="SHJ82214.1"/>
    <property type="molecule type" value="Genomic_DNA"/>
</dbReference>
<keyword evidence="1" id="KW-0812">Transmembrane</keyword>
<evidence type="ECO:0000313" key="2">
    <source>
        <dbReference type="EMBL" id="SHJ82214.1"/>
    </source>
</evidence>
<evidence type="ECO:0000313" key="3">
    <source>
        <dbReference type="Proteomes" id="UP000184301"/>
    </source>
</evidence>
<dbReference type="InterPro" id="IPR046664">
    <property type="entry name" value="DUF6773"/>
</dbReference>
<name>A0A1M6MFH3_9FIRM</name>
<protein>
    <submittedName>
        <fullName evidence="2">Uncharacterized protein</fullName>
    </submittedName>
</protein>
<feature type="transmembrane region" description="Helical" evidence="1">
    <location>
        <begin position="55"/>
        <end position="74"/>
    </location>
</feature>
<accession>A0A1M6MFH3</accession>
<keyword evidence="1" id="KW-1133">Transmembrane helix</keyword>
<keyword evidence="1" id="KW-0472">Membrane</keyword>
<dbReference type="RefSeq" id="WP_242945375.1">
    <property type="nucleotide sequence ID" value="NZ_FQZY01000018.1"/>
</dbReference>
<gene>
    <name evidence="2" type="ORF">SAMN02745243_01466</name>
</gene>
<proteinExistence type="predicted"/>
<feature type="transmembrane region" description="Helical" evidence="1">
    <location>
        <begin position="25"/>
        <end position="43"/>
    </location>
</feature>
<dbReference type="Pfam" id="PF20563">
    <property type="entry name" value="DUF6773"/>
    <property type="match status" value="1"/>
</dbReference>
<feature type="transmembrane region" description="Helical" evidence="1">
    <location>
        <begin position="115"/>
        <end position="141"/>
    </location>
</feature>
<organism evidence="2 3">
    <name type="scientific">Hespellia stercorisuis DSM 15480</name>
    <dbReference type="NCBI Taxonomy" id="1121950"/>
    <lineage>
        <taxon>Bacteria</taxon>
        <taxon>Bacillati</taxon>
        <taxon>Bacillota</taxon>
        <taxon>Clostridia</taxon>
        <taxon>Lachnospirales</taxon>
        <taxon>Lachnospiraceae</taxon>
        <taxon>Hespellia</taxon>
    </lineage>
</organism>
<evidence type="ECO:0000256" key="1">
    <source>
        <dbReference type="SAM" id="Phobius"/>
    </source>
</evidence>
<keyword evidence="3" id="KW-1185">Reference proteome</keyword>
<dbReference type="STRING" id="1121950.SAMN02745243_01466"/>